<organism evidence="2 3">
    <name type="scientific">Stereum hirsutum (strain FP-91666)</name>
    <name type="common">White-rot fungus</name>
    <dbReference type="NCBI Taxonomy" id="721885"/>
    <lineage>
        <taxon>Eukaryota</taxon>
        <taxon>Fungi</taxon>
        <taxon>Dikarya</taxon>
        <taxon>Basidiomycota</taxon>
        <taxon>Agaricomycotina</taxon>
        <taxon>Agaricomycetes</taxon>
        <taxon>Russulales</taxon>
        <taxon>Stereaceae</taxon>
        <taxon>Stereum</taxon>
    </lineage>
</organism>
<evidence type="ECO:0000313" key="3">
    <source>
        <dbReference type="Proteomes" id="UP000053927"/>
    </source>
</evidence>
<feature type="region of interest" description="Disordered" evidence="1">
    <location>
        <begin position="68"/>
        <end position="107"/>
    </location>
</feature>
<protein>
    <submittedName>
        <fullName evidence="2">Uncharacterized protein</fullName>
    </submittedName>
</protein>
<evidence type="ECO:0000313" key="2">
    <source>
        <dbReference type="EMBL" id="EIM79851.1"/>
    </source>
</evidence>
<gene>
    <name evidence="2" type="ORF">STEHIDRAFT_163407</name>
</gene>
<feature type="region of interest" description="Disordered" evidence="1">
    <location>
        <begin position="136"/>
        <end position="173"/>
    </location>
</feature>
<sequence>MEHVKRQLLALTPWLTPESLDGLVTVSDGFSLGRALRHAAVVADRMRDDDDGETMDGLLDLDGFSADSASFAQLPHPPPPSLSPSSPSPPSLSPPSPSLLPNEAPSTTSSARSIIHKIYTLVSSCKSVVSFSRRIPVEPSTSPNAQASPRPEPSSSALRNPRNQRVARKRRHIRDTAYREHEEAMSHPLTRGPLTFSAHLVEKYGTVNVADTLRMNWFSVPRIAHAIGAWIRLPKFKASKVAG</sequence>
<accession>R7RWU6</accession>
<evidence type="ECO:0000256" key="1">
    <source>
        <dbReference type="SAM" id="MobiDB-lite"/>
    </source>
</evidence>
<name>R7RWU6_STEHR</name>
<dbReference type="Proteomes" id="UP000053927">
    <property type="component" value="Unassembled WGS sequence"/>
</dbReference>
<dbReference type="GeneID" id="18802330"/>
<dbReference type="RefSeq" id="XP_007311145.1">
    <property type="nucleotide sequence ID" value="XM_007311083.1"/>
</dbReference>
<dbReference type="EMBL" id="JH687401">
    <property type="protein sequence ID" value="EIM79851.1"/>
    <property type="molecule type" value="Genomic_DNA"/>
</dbReference>
<reference evidence="3" key="1">
    <citation type="journal article" date="2012" name="Science">
        <title>The Paleozoic origin of enzymatic lignin decomposition reconstructed from 31 fungal genomes.</title>
        <authorList>
            <person name="Floudas D."/>
            <person name="Binder M."/>
            <person name="Riley R."/>
            <person name="Barry K."/>
            <person name="Blanchette R.A."/>
            <person name="Henrissat B."/>
            <person name="Martinez A.T."/>
            <person name="Otillar R."/>
            <person name="Spatafora J.W."/>
            <person name="Yadav J.S."/>
            <person name="Aerts A."/>
            <person name="Benoit I."/>
            <person name="Boyd A."/>
            <person name="Carlson A."/>
            <person name="Copeland A."/>
            <person name="Coutinho P.M."/>
            <person name="de Vries R.P."/>
            <person name="Ferreira P."/>
            <person name="Findley K."/>
            <person name="Foster B."/>
            <person name="Gaskell J."/>
            <person name="Glotzer D."/>
            <person name="Gorecki P."/>
            <person name="Heitman J."/>
            <person name="Hesse C."/>
            <person name="Hori C."/>
            <person name="Igarashi K."/>
            <person name="Jurgens J.A."/>
            <person name="Kallen N."/>
            <person name="Kersten P."/>
            <person name="Kohler A."/>
            <person name="Kuees U."/>
            <person name="Kumar T.K.A."/>
            <person name="Kuo A."/>
            <person name="LaButti K."/>
            <person name="Larrondo L.F."/>
            <person name="Lindquist E."/>
            <person name="Ling A."/>
            <person name="Lombard V."/>
            <person name="Lucas S."/>
            <person name="Lundell T."/>
            <person name="Martin R."/>
            <person name="McLaughlin D.J."/>
            <person name="Morgenstern I."/>
            <person name="Morin E."/>
            <person name="Murat C."/>
            <person name="Nagy L.G."/>
            <person name="Nolan M."/>
            <person name="Ohm R.A."/>
            <person name="Patyshakuliyeva A."/>
            <person name="Rokas A."/>
            <person name="Ruiz-Duenas F.J."/>
            <person name="Sabat G."/>
            <person name="Salamov A."/>
            <person name="Samejima M."/>
            <person name="Schmutz J."/>
            <person name="Slot J.C."/>
            <person name="St John F."/>
            <person name="Stenlid J."/>
            <person name="Sun H."/>
            <person name="Sun S."/>
            <person name="Syed K."/>
            <person name="Tsang A."/>
            <person name="Wiebenga A."/>
            <person name="Young D."/>
            <person name="Pisabarro A."/>
            <person name="Eastwood D.C."/>
            <person name="Martin F."/>
            <person name="Cullen D."/>
            <person name="Grigoriev I.V."/>
            <person name="Hibbett D.S."/>
        </authorList>
    </citation>
    <scope>NUCLEOTIDE SEQUENCE [LARGE SCALE GENOMIC DNA]</scope>
    <source>
        <strain evidence="3">FP-91666</strain>
    </source>
</reference>
<feature type="compositionally biased region" description="Polar residues" evidence="1">
    <location>
        <begin position="139"/>
        <end position="163"/>
    </location>
</feature>
<proteinExistence type="predicted"/>
<feature type="compositionally biased region" description="Pro residues" evidence="1">
    <location>
        <begin position="75"/>
        <end position="98"/>
    </location>
</feature>
<keyword evidence="3" id="KW-1185">Reference proteome</keyword>
<dbReference type="AlphaFoldDB" id="R7RWU6"/>
<dbReference type="KEGG" id="shs:STEHIDRAFT_163407"/>